<keyword evidence="1" id="KW-1133">Transmembrane helix</keyword>
<keyword evidence="1" id="KW-0812">Transmembrane</keyword>
<organism evidence="2 3">
    <name type="scientific">Trichobilharzia regenti</name>
    <name type="common">Nasal bird schistosome</name>
    <dbReference type="NCBI Taxonomy" id="157069"/>
    <lineage>
        <taxon>Eukaryota</taxon>
        <taxon>Metazoa</taxon>
        <taxon>Spiralia</taxon>
        <taxon>Lophotrochozoa</taxon>
        <taxon>Platyhelminthes</taxon>
        <taxon>Trematoda</taxon>
        <taxon>Digenea</taxon>
        <taxon>Strigeidida</taxon>
        <taxon>Schistosomatoidea</taxon>
        <taxon>Schistosomatidae</taxon>
        <taxon>Trichobilharzia</taxon>
    </lineage>
</organism>
<keyword evidence="1" id="KW-0472">Membrane</keyword>
<evidence type="ECO:0000313" key="2">
    <source>
        <dbReference type="Proteomes" id="UP000050795"/>
    </source>
</evidence>
<evidence type="ECO:0000256" key="1">
    <source>
        <dbReference type="SAM" id="Phobius"/>
    </source>
</evidence>
<name>A0AA85JB50_TRIRE</name>
<reference evidence="3" key="2">
    <citation type="submission" date="2023-11" db="UniProtKB">
        <authorList>
            <consortium name="WormBaseParasite"/>
        </authorList>
    </citation>
    <scope>IDENTIFICATION</scope>
</reference>
<dbReference type="WBParaSite" id="TREG1_142650.7">
    <property type="protein sequence ID" value="TREG1_142650.7"/>
    <property type="gene ID" value="TREG1_142650"/>
</dbReference>
<protein>
    <submittedName>
        <fullName evidence="3">Uncharacterized protein</fullName>
    </submittedName>
</protein>
<reference evidence="2" key="1">
    <citation type="submission" date="2022-06" db="EMBL/GenBank/DDBJ databases">
        <authorList>
            <person name="Berger JAMES D."/>
            <person name="Berger JAMES D."/>
        </authorList>
    </citation>
    <scope>NUCLEOTIDE SEQUENCE [LARGE SCALE GENOMIC DNA]</scope>
</reference>
<sequence>MLPLSLNELEDSLIFSVFIRIPTRGFDFIDNMKSTILVAVIVCASIAGVYSDYYVRQLYRTKACEVGILHASEHKKKYENCVYILLLLLYPLVPRGT</sequence>
<accession>A0AA85JB50</accession>
<proteinExistence type="predicted"/>
<evidence type="ECO:0000313" key="3">
    <source>
        <dbReference type="WBParaSite" id="TREG1_142650.7"/>
    </source>
</evidence>
<dbReference type="AlphaFoldDB" id="A0AA85JB50"/>
<dbReference type="Proteomes" id="UP000050795">
    <property type="component" value="Unassembled WGS sequence"/>
</dbReference>
<feature type="transmembrane region" description="Helical" evidence="1">
    <location>
        <begin position="36"/>
        <end position="55"/>
    </location>
</feature>
<keyword evidence="2" id="KW-1185">Reference proteome</keyword>